<evidence type="ECO:0000259" key="3">
    <source>
        <dbReference type="Pfam" id="PF09329"/>
    </source>
</evidence>
<dbReference type="STRING" id="68775.A0A5C3LXB3"/>
<gene>
    <name evidence="4" type="ORF">BDQ12DRAFT_633779</name>
</gene>
<dbReference type="PANTHER" id="PTHR13454">
    <property type="entry name" value="PROTEIN MCM10 HOMOLOG"/>
    <property type="match status" value="1"/>
</dbReference>
<feature type="compositionally biased region" description="Basic and acidic residues" evidence="2">
    <location>
        <begin position="281"/>
        <end position="300"/>
    </location>
</feature>
<evidence type="ECO:0000313" key="4">
    <source>
        <dbReference type="EMBL" id="TFK36538.1"/>
    </source>
</evidence>
<evidence type="ECO:0000313" key="5">
    <source>
        <dbReference type="Proteomes" id="UP000308652"/>
    </source>
</evidence>
<dbReference type="EMBL" id="ML213613">
    <property type="protein sequence ID" value="TFK36538.1"/>
    <property type="molecule type" value="Genomic_DNA"/>
</dbReference>
<dbReference type="InterPro" id="IPR015408">
    <property type="entry name" value="Znf_Mcm10/DnaG"/>
</dbReference>
<dbReference type="GO" id="GO:0003697">
    <property type="term" value="F:single-stranded DNA binding"/>
    <property type="evidence" value="ECO:0007669"/>
    <property type="project" value="InterPro"/>
</dbReference>
<reference evidence="4 5" key="1">
    <citation type="journal article" date="2019" name="Nat. Ecol. Evol.">
        <title>Megaphylogeny resolves global patterns of mushroom evolution.</title>
        <authorList>
            <person name="Varga T."/>
            <person name="Krizsan K."/>
            <person name="Foldi C."/>
            <person name="Dima B."/>
            <person name="Sanchez-Garcia M."/>
            <person name="Sanchez-Ramirez S."/>
            <person name="Szollosi G.J."/>
            <person name="Szarkandi J.G."/>
            <person name="Papp V."/>
            <person name="Albert L."/>
            <person name="Andreopoulos W."/>
            <person name="Angelini C."/>
            <person name="Antonin V."/>
            <person name="Barry K.W."/>
            <person name="Bougher N.L."/>
            <person name="Buchanan P."/>
            <person name="Buyck B."/>
            <person name="Bense V."/>
            <person name="Catcheside P."/>
            <person name="Chovatia M."/>
            <person name="Cooper J."/>
            <person name="Damon W."/>
            <person name="Desjardin D."/>
            <person name="Finy P."/>
            <person name="Geml J."/>
            <person name="Haridas S."/>
            <person name="Hughes K."/>
            <person name="Justo A."/>
            <person name="Karasinski D."/>
            <person name="Kautmanova I."/>
            <person name="Kiss B."/>
            <person name="Kocsube S."/>
            <person name="Kotiranta H."/>
            <person name="LaButti K.M."/>
            <person name="Lechner B.E."/>
            <person name="Liimatainen K."/>
            <person name="Lipzen A."/>
            <person name="Lukacs Z."/>
            <person name="Mihaltcheva S."/>
            <person name="Morgado L.N."/>
            <person name="Niskanen T."/>
            <person name="Noordeloos M.E."/>
            <person name="Ohm R.A."/>
            <person name="Ortiz-Santana B."/>
            <person name="Ovrebo C."/>
            <person name="Racz N."/>
            <person name="Riley R."/>
            <person name="Savchenko A."/>
            <person name="Shiryaev A."/>
            <person name="Soop K."/>
            <person name="Spirin V."/>
            <person name="Szebenyi C."/>
            <person name="Tomsovsky M."/>
            <person name="Tulloss R.E."/>
            <person name="Uehling J."/>
            <person name="Grigoriev I.V."/>
            <person name="Vagvolgyi C."/>
            <person name="Papp T."/>
            <person name="Martin F.M."/>
            <person name="Miettinen O."/>
            <person name="Hibbett D.S."/>
            <person name="Nagy L.G."/>
        </authorList>
    </citation>
    <scope>NUCLEOTIDE SEQUENCE [LARGE SCALE GENOMIC DNA]</scope>
    <source>
        <strain evidence="4 5">CBS 166.37</strain>
    </source>
</reference>
<dbReference type="Gene3D" id="2.40.50.140">
    <property type="entry name" value="Nucleic acid-binding proteins"/>
    <property type="match status" value="1"/>
</dbReference>
<sequence>MDSSTHRTELDRQKQEEIKQQIAVLQAQLAGFPDTQATETTTRSPTATASATPTSPLPKRKPKEARLLVPATPSPRKKRKLDHKEPRRPIPKPIFQSASQHGSKGSSSKLSNAPRTAESFVKPAPSNMLSKLANLNRRAADGPQVTTATRTAGFKDRPHTPPPPEDGMDVDALKRDERLALIEDLEPGPYEHTPSSTDPKFLELEPNSGIRLSARILDHDDLQDHLRGRYYLSPSRLYLSIRLLPDKQGYDVPVPGDWITIAVVAERGPMRFTRAPVTIGPDDREKKDAKGKGKKTEESSKQGGKKYVNMKLIDFGARSQSSSAGSKSVIRGDAFLSLLLFESDGFDLITREGSDKPQKMYKGGSRGAFETMAKVKEGDVIALLNPKILKPFQRAGDTPHPVDNILAVTPESAASITVIGRSRDLGMCTVQKRDGKVCGSWFDKRTSEVCDYHLQNAVQRTRAGRAEFSVGTSGMSTTSAPKRKPAYDPARQWGLKPDDNIAGVGSTYVVSGHIVGGSGADSRTLFITENMGREGQAKAKRKLEKDADKTLKALLQKDKEGMRAVMKAREVGKAIAKKDDSEKKRTDNGSSKGKRRARETSDDETLEDKKMCHSFSAEMIKQLGFDPTVKPGHRRGDNADLKKKMEELEAIRTARKNISLGPGPGPIIRSNVVVPEKHKKVDSTMDGLPNLSDEDDLPTQILPDEVEEGKKMVDLDDF</sequence>
<evidence type="ECO:0000256" key="1">
    <source>
        <dbReference type="ARBA" id="ARBA00009679"/>
    </source>
</evidence>
<name>A0A5C3LXB3_9AGAR</name>
<keyword evidence="5" id="KW-1185">Reference proteome</keyword>
<feature type="compositionally biased region" description="Low complexity" evidence="2">
    <location>
        <begin position="96"/>
        <end position="111"/>
    </location>
</feature>
<feature type="compositionally biased region" description="Low complexity" evidence="2">
    <location>
        <begin position="35"/>
        <end position="54"/>
    </location>
</feature>
<dbReference type="GO" id="GO:0003688">
    <property type="term" value="F:DNA replication origin binding"/>
    <property type="evidence" value="ECO:0007669"/>
    <property type="project" value="TreeGrafter"/>
</dbReference>
<feature type="compositionally biased region" description="Basic and acidic residues" evidence="2">
    <location>
        <begin position="572"/>
        <end position="587"/>
    </location>
</feature>
<feature type="domain" description="Zinc finger Mcm10/DnaG-type" evidence="3">
    <location>
        <begin position="420"/>
        <end position="465"/>
    </location>
</feature>
<dbReference type="AlphaFoldDB" id="A0A5C3LXB3"/>
<feature type="compositionally biased region" description="Basic and acidic residues" evidence="2">
    <location>
        <begin position="708"/>
        <end position="718"/>
    </location>
</feature>
<organism evidence="4 5">
    <name type="scientific">Crucibulum laeve</name>
    <dbReference type="NCBI Taxonomy" id="68775"/>
    <lineage>
        <taxon>Eukaryota</taxon>
        <taxon>Fungi</taxon>
        <taxon>Dikarya</taxon>
        <taxon>Basidiomycota</taxon>
        <taxon>Agaricomycotina</taxon>
        <taxon>Agaricomycetes</taxon>
        <taxon>Agaricomycetidae</taxon>
        <taxon>Agaricales</taxon>
        <taxon>Agaricineae</taxon>
        <taxon>Nidulariaceae</taxon>
        <taxon>Crucibulum</taxon>
    </lineage>
</organism>
<feature type="region of interest" description="Disordered" evidence="2">
    <location>
        <begin position="572"/>
        <end position="608"/>
    </location>
</feature>
<dbReference type="GO" id="GO:0006270">
    <property type="term" value="P:DNA replication initiation"/>
    <property type="evidence" value="ECO:0007669"/>
    <property type="project" value="InterPro"/>
</dbReference>
<dbReference type="Pfam" id="PF09329">
    <property type="entry name" value="zf-primase"/>
    <property type="match status" value="1"/>
</dbReference>
<dbReference type="Proteomes" id="UP000308652">
    <property type="component" value="Unassembled WGS sequence"/>
</dbReference>
<accession>A0A5C3LXB3</accession>
<dbReference type="PANTHER" id="PTHR13454:SF11">
    <property type="entry name" value="PROTEIN MCM10 HOMOLOG"/>
    <property type="match status" value="1"/>
</dbReference>
<evidence type="ECO:0000256" key="2">
    <source>
        <dbReference type="SAM" id="MobiDB-lite"/>
    </source>
</evidence>
<feature type="region of interest" description="Disordered" evidence="2">
    <location>
        <begin position="29"/>
        <end position="170"/>
    </location>
</feature>
<dbReference type="GO" id="GO:0043596">
    <property type="term" value="C:nuclear replication fork"/>
    <property type="evidence" value="ECO:0007669"/>
    <property type="project" value="TreeGrafter"/>
</dbReference>
<dbReference type="InterPro" id="IPR012340">
    <property type="entry name" value="NA-bd_OB-fold"/>
</dbReference>
<dbReference type="OrthoDB" id="202825at2759"/>
<proteinExistence type="inferred from homology"/>
<dbReference type="InterPro" id="IPR040184">
    <property type="entry name" value="Mcm10"/>
</dbReference>
<protein>
    <recommendedName>
        <fullName evidence="3">Zinc finger Mcm10/DnaG-type domain-containing protein</fullName>
    </recommendedName>
</protein>
<feature type="region of interest" description="Disordered" evidence="2">
    <location>
        <begin position="274"/>
        <end position="303"/>
    </location>
</feature>
<feature type="region of interest" description="Disordered" evidence="2">
    <location>
        <begin position="678"/>
        <end position="718"/>
    </location>
</feature>
<comment type="similarity">
    <text evidence="1">Belongs to the MCM10 family.</text>
</comment>